<evidence type="ECO:0000256" key="2">
    <source>
        <dbReference type="SAM" id="Phobius"/>
    </source>
</evidence>
<dbReference type="Proteomes" id="UP000054342">
    <property type="component" value="Unassembled WGS sequence"/>
</dbReference>
<keyword evidence="2" id="KW-1133">Transmembrane helix</keyword>
<evidence type="ECO:0000259" key="3">
    <source>
        <dbReference type="Pfam" id="PF17111"/>
    </source>
</evidence>
<evidence type="ECO:0000313" key="5">
    <source>
        <dbReference type="Proteomes" id="UP000054342"/>
    </source>
</evidence>
<keyword evidence="5" id="KW-1185">Reference proteome</keyword>
<feature type="transmembrane region" description="Helical" evidence="2">
    <location>
        <begin position="6"/>
        <end position="25"/>
    </location>
</feature>
<evidence type="ECO:0000256" key="1">
    <source>
        <dbReference type="SAM" id="MobiDB-lite"/>
    </source>
</evidence>
<evidence type="ECO:0000313" key="4">
    <source>
        <dbReference type="EMBL" id="KIW57721.1"/>
    </source>
</evidence>
<dbReference type="Gene3D" id="1.25.40.20">
    <property type="entry name" value="Ankyrin repeat-containing domain"/>
    <property type="match status" value="1"/>
</dbReference>
<dbReference type="HOGENOM" id="CLU_014886_0_0_1"/>
<dbReference type="SUPFAM" id="SSF48403">
    <property type="entry name" value="Ankyrin repeat"/>
    <property type="match status" value="1"/>
</dbReference>
<keyword evidence="2" id="KW-0472">Membrane</keyword>
<name>A0A0D2BZ46_9EURO</name>
<proteinExistence type="predicted"/>
<dbReference type="InterPro" id="IPR036770">
    <property type="entry name" value="Ankyrin_rpt-contain_sf"/>
</dbReference>
<feature type="region of interest" description="Disordered" evidence="1">
    <location>
        <begin position="180"/>
        <end position="200"/>
    </location>
</feature>
<dbReference type="Pfam" id="PF17111">
    <property type="entry name" value="PigL_N"/>
    <property type="match status" value="1"/>
</dbReference>
<accession>A0A0D2BZ46</accession>
<dbReference type="InterPro" id="IPR031348">
    <property type="entry name" value="PigL_N"/>
</dbReference>
<gene>
    <name evidence="4" type="ORF">PV05_02283</name>
</gene>
<sequence length="855" mass="97217">MSGVEAIVGVVSAGAGLVALSIQLGESAMKLKRLSQAAKDAPGTIERLLFDLETMSLALGQLEQHRRHDTHSEALMTRCITQCQQYVQDIQQLADNLDRCLTRHARVRGRLYTAFKERDVKELLGDLERAKSSLNLAYMMYMGVEQQKLHQEHRNMLCSLQDLVTVGSANISQQLTLLLPSSEHAPRHPQNVPRSHLDEGNEMSLTATYGPNTLSMTTARNHSQLCNSAGLTIRAKRKNERPRFRARLNFPTWLSSRVWDVALVGAQSGWNIQFRTYNWVPVDAPVFEYAKRGDLQRMRRLIDSGEASPLDMSKPYDEAQHCETLLEVAADYGWLEICRYLLSLITFPDQGTILSKSLNRFGFYSGPSVDVYRLFMAAPGFDVDIYDPFIGEHWLRYCPNLHCLNVIMEYQGLELSCRSLAARFELAVNLRSVTFSDFLGCIELQQSDRELAHLRDSIGRSALHYVASRLALDAFEPAFQEWFDFGVGLLRNGADPCNIAADVRGQDGWQSTPLLTYLHARHGLRRLCDVSVETECIDFWINMLQVAGIDLLQYGAKESKIWESFRCGNSLDIDMIGLWSPLERLDLQVKRLLYGPTPADWGVEFFRIRIVRVHKLQKLPGAYSSGCDNPDRIIWKPYEVEENEGVWKVIARKTLVSALVDSRRMSSRTREPFLGILDDSQDDSGVIALMQRRATLKREKGLRYRQRSRSQPPILQRREVAYCAQQEPHSRKWLGPCHLCPFDSRWKFGCHRVVEEVLCDNRAGDVFDVRSCVLGLSLYEASAQESWDWQEYSFLADVARCQDERVYSLAMTKGGHTGTADCAWGCAKVSLNQLHVPESLRPGHPQRLFKQSLLT</sequence>
<dbReference type="OrthoDB" id="3200163at2759"/>
<dbReference type="GeneID" id="25324191"/>
<dbReference type="AlphaFoldDB" id="A0A0D2BZ46"/>
<dbReference type="RefSeq" id="XP_013318305.1">
    <property type="nucleotide sequence ID" value="XM_013462851.1"/>
</dbReference>
<protein>
    <recommendedName>
        <fullName evidence="3">Azaphilone pigments biosynthesis cluster protein L N-terminal domain-containing protein</fullName>
    </recommendedName>
</protein>
<dbReference type="EMBL" id="KN847318">
    <property type="protein sequence ID" value="KIW57721.1"/>
    <property type="molecule type" value="Genomic_DNA"/>
</dbReference>
<reference evidence="4 5" key="1">
    <citation type="submission" date="2015-01" db="EMBL/GenBank/DDBJ databases">
        <title>The Genome Sequence of Exophiala xenobiotica CBS118157.</title>
        <authorList>
            <consortium name="The Broad Institute Genomics Platform"/>
            <person name="Cuomo C."/>
            <person name="de Hoog S."/>
            <person name="Gorbushina A."/>
            <person name="Stielow B."/>
            <person name="Teixiera M."/>
            <person name="Abouelleil A."/>
            <person name="Chapman S.B."/>
            <person name="Priest M."/>
            <person name="Young S.K."/>
            <person name="Wortman J."/>
            <person name="Nusbaum C."/>
            <person name="Birren B."/>
        </authorList>
    </citation>
    <scope>NUCLEOTIDE SEQUENCE [LARGE SCALE GENOMIC DNA]</scope>
    <source>
        <strain evidence="4 5">CBS 118157</strain>
    </source>
</reference>
<keyword evidence="2" id="KW-0812">Transmembrane</keyword>
<organism evidence="4 5">
    <name type="scientific">Exophiala xenobiotica</name>
    <dbReference type="NCBI Taxonomy" id="348802"/>
    <lineage>
        <taxon>Eukaryota</taxon>
        <taxon>Fungi</taxon>
        <taxon>Dikarya</taxon>
        <taxon>Ascomycota</taxon>
        <taxon>Pezizomycotina</taxon>
        <taxon>Eurotiomycetes</taxon>
        <taxon>Chaetothyriomycetidae</taxon>
        <taxon>Chaetothyriales</taxon>
        <taxon>Herpotrichiellaceae</taxon>
        <taxon>Exophiala</taxon>
    </lineage>
</organism>
<feature type="domain" description="Azaphilone pigments biosynthesis cluster protein L N-terminal" evidence="3">
    <location>
        <begin position="11"/>
        <end position="179"/>
    </location>
</feature>